<dbReference type="EMBL" id="PYSW02000006">
    <property type="protein sequence ID" value="KAG2391948.1"/>
    <property type="molecule type" value="Genomic_DNA"/>
</dbReference>
<sequence>MSSSDNFFVDSFMMPSVHGLTSLLQQSNTTPPIPSINNASLWSDQVKYSLSIGITSGPFFFIFWTLLIVSIVIYAMKRKEMKRNQHILFIMTIILAADVTLNLTCRMVSEWGMFSSVGINRTFILYYTIMGAIQRVVINYWVWHQLLMMAFLCNVFYKTCKETGAITQNQFTRMRMVIMVTLVGSAIFFLSQTTANIIMSGLVNGGILRDASSILGQQLAIFIAATIMFFVFTVLFSIYLNITGFRLNSSLQESVRKLKEKMNDQPLYAGRERENTLLLKQTALRKTRLMQAGLSLALLLQSCGFLFIPASAVWLYLGNFFFACTNVGLVIFIALMISINTPMQEVQRMFRRNSQISNDPPVLKDTKNFNNSRELMDGDATLVVEGSSHTVITSEIHSPSTSTGMSKSMTPVASSEQDSAIKLNENSRETEDLAMDGTLSQV</sequence>
<feature type="transmembrane region" description="Helical" evidence="2">
    <location>
        <begin position="176"/>
        <end position="199"/>
    </location>
</feature>
<accession>A0AA88GZC0</accession>
<dbReference type="GeneID" id="68105886"/>
<proteinExistence type="predicted"/>
<dbReference type="RefSeq" id="XP_044553842.1">
    <property type="nucleotide sequence ID" value="XM_044689309.1"/>
</dbReference>
<keyword evidence="4" id="KW-1185">Reference proteome</keyword>
<protein>
    <submittedName>
        <fullName evidence="3">Uncharacterized protein</fullName>
    </submittedName>
</protein>
<feature type="compositionally biased region" description="Polar residues" evidence="1">
    <location>
        <begin position="394"/>
        <end position="418"/>
    </location>
</feature>
<gene>
    <name evidence="3" type="ORF">C9374_013433</name>
</gene>
<organism evidence="3 4">
    <name type="scientific">Naegleria lovaniensis</name>
    <name type="common">Amoeba</name>
    <dbReference type="NCBI Taxonomy" id="51637"/>
    <lineage>
        <taxon>Eukaryota</taxon>
        <taxon>Discoba</taxon>
        <taxon>Heterolobosea</taxon>
        <taxon>Tetramitia</taxon>
        <taxon>Eutetramitia</taxon>
        <taxon>Vahlkampfiidae</taxon>
        <taxon>Naegleria</taxon>
    </lineage>
</organism>
<feature type="region of interest" description="Disordered" evidence="1">
    <location>
        <begin position="394"/>
        <end position="442"/>
    </location>
</feature>
<name>A0AA88GZC0_NAELO</name>
<feature type="transmembrane region" description="Helical" evidence="2">
    <location>
        <begin position="289"/>
        <end position="308"/>
    </location>
</feature>
<keyword evidence="2" id="KW-1133">Transmembrane helix</keyword>
<dbReference type="AlphaFoldDB" id="A0AA88GZC0"/>
<keyword evidence="2" id="KW-0812">Transmembrane</keyword>
<feature type="transmembrane region" description="Helical" evidence="2">
    <location>
        <begin position="219"/>
        <end position="242"/>
    </location>
</feature>
<dbReference type="Proteomes" id="UP000816034">
    <property type="component" value="Unassembled WGS sequence"/>
</dbReference>
<evidence type="ECO:0000256" key="1">
    <source>
        <dbReference type="SAM" id="MobiDB-lite"/>
    </source>
</evidence>
<evidence type="ECO:0000313" key="4">
    <source>
        <dbReference type="Proteomes" id="UP000816034"/>
    </source>
</evidence>
<feature type="transmembrane region" description="Helical" evidence="2">
    <location>
        <begin position="87"/>
        <end position="104"/>
    </location>
</feature>
<evidence type="ECO:0000256" key="2">
    <source>
        <dbReference type="SAM" id="Phobius"/>
    </source>
</evidence>
<keyword evidence="2" id="KW-0472">Membrane</keyword>
<feature type="transmembrane region" description="Helical" evidence="2">
    <location>
        <begin position="314"/>
        <end position="339"/>
    </location>
</feature>
<evidence type="ECO:0000313" key="3">
    <source>
        <dbReference type="EMBL" id="KAG2391948.1"/>
    </source>
</evidence>
<comment type="caution">
    <text evidence="3">The sequence shown here is derived from an EMBL/GenBank/DDBJ whole genome shotgun (WGS) entry which is preliminary data.</text>
</comment>
<feature type="transmembrane region" description="Helical" evidence="2">
    <location>
        <begin position="124"/>
        <end position="142"/>
    </location>
</feature>
<reference evidence="3 4" key="1">
    <citation type="journal article" date="2018" name="BMC Genomics">
        <title>The genome of Naegleria lovaniensis, the basis for a comparative approach to unravel pathogenicity factors of the human pathogenic amoeba N. fowleri.</title>
        <authorList>
            <person name="Liechti N."/>
            <person name="Schurch N."/>
            <person name="Bruggmann R."/>
            <person name="Wittwer M."/>
        </authorList>
    </citation>
    <scope>NUCLEOTIDE SEQUENCE [LARGE SCALE GENOMIC DNA]</scope>
    <source>
        <strain evidence="3 4">ATCC 30569</strain>
    </source>
</reference>
<feature type="transmembrane region" description="Helical" evidence="2">
    <location>
        <begin position="50"/>
        <end position="75"/>
    </location>
</feature>